<reference evidence="2 4" key="1">
    <citation type="submission" date="2017-11" db="EMBL/GenBank/DDBJ databases">
        <title>The genome of Rhizophagus clarus HR1 reveals common genetic basis of auxotrophy among arbuscular mycorrhizal fungi.</title>
        <authorList>
            <person name="Kobayashi Y."/>
        </authorList>
    </citation>
    <scope>NUCLEOTIDE SEQUENCE [LARGE SCALE GENOMIC DNA]</scope>
    <source>
        <strain evidence="2 4">HR1</strain>
    </source>
</reference>
<evidence type="ECO:0000313" key="2">
    <source>
        <dbReference type="EMBL" id="GBC06664.1"/>
    </source>
</evidence>
<dbReference type="EMBL" id="BEXD01004092">
    <property type="protein sequence ID" value="GBC06664.1"/>
    <property type="molecule type" value="Genomic_DNA"/>
</dbReference>
<evidence type="ECO:0000256" key="1">
    <source>
        <dbReference type="SAM" id="MobiDB-lite"/>
    </source>
</evidence>
<dbReference type="AlphaFoldDB" id="A0A2Z6RV76"/>
<evidence type="ECO:0000313" key="4">
    <source>
        <dbReference type="Proteomes" id="UP000247702"/>
    </source>
</evidence>
<accession>A0A2Z6RV76</accession>
<comment type="caution">
    <text evidence="2">The sequence shown here is derived from an EMBL/GenBank/DDBJ whole genome shotgun (WGS) entry which is preliminary data.</text>
</comment>
<evidence type="ECO:0000313" key="3">
    <source>
        <dbReference type="EMBL" id="GES78204.1"/>
    </source>
</evidence>
<sequence>MLLSKIKILLDRTEPSNRLHVLVLDPETHCYLNAKISTPEEIANRNYKDMLNAFMIFRVDFCDAFNAAKSNDKFRKNSESFKDISFLWKNSPKEVVDEYERVFRDFKKLKPKKLSFINCYPHVRQESKNERNNISELFCNNKETENPGIMDHNYLSNNLISQHYGQINACVNNNDLNSRPETGQFGNSEVLTNLSDGTTYLASQPQYGGPEPGNVETILDKAYVDPNDLNSLLLEAIQFGNSGGLNIYNLSEPWNFETTHNNTIENSEVMVDNINYFIPQPHYLLSDNAAYNTRGTGTSFNSDHEYDDTSKSIIQPSNPYHKKL</sequence>
<feature type="region of interest" description="Disordered" evidence="1">
    <location>
        <begin position="300"/>
        <end position="324"/>
    </location>
</feature>
<gene>
    <name evidence="3" type="ORF">RCL2_000551800</name>
    <name evidence="2" type="ORF">RclHR1_00070031</name>
</gene>
<name>A0A2Z6RV76_9GLOM</name>
<protein>
    <submittedName>
        <fullName evidence="2">Uncharacterized protein</fullName>
    </submittedName>
</protein>
<dbReference type="EMBL" id="BLAL01000034">
    <property type="protein sequence ID" value="GES78204.1"/>
    <property type="molecule type" value="Genomic_DNA"/>
</dbReference>
<proteinExistence type="predicted"/>
<dbReference type="Proteomes" id="UP000615446">
    <property type="component" value="Unassembled WGS sequence"/>
</dbReference>
<dbReference type="OrthoDB" id="2330679at2759"/>
<dbReference type="Proteomes" id="UP000247702">
    <property type="component" value="Unassembled WGS sequence"/>
</dbReference>
<keyword evidence="4" id="KW-1185">Reference proteome</keyword>
<organism evidence="2 4">
    <name type="scientific">Rhizophagus clarus</name>
    <dbReference type="NCBI Taxonomy" id="94130"/>
    <lineage>
        <taxon>Eukaryota</taxon>
        <taxon>Fungi</taxon>
        <taxon>Fungi incertae sedis</taxon>
        <taxon>Mucoromycota</taxon>
        <taxon>Glomeromycotina</taxon>
        <taxon>Glomeromycetes</taxon>
        <taxon>Glomerales</taxon>
        <taxon>Glomeraceae</taxon>
        <taxon>Rhizophagus</taxon>
    </lineage>
</organism>
<reference evidence="3" key="2">
    <citation type="submission" date="2019-10" db="EMBL/GenBank/DDBJ databases">
        <title>Conservation and host-specific expression of non-tandemly repeated heterogenous ribosome RNA gene in arbuscular mycorrhizal fungi.</title>
        <authorList>
            <person name="Maeda T."/>
            <person name="Kobayashi Y."/>
            <person name="Nakagawa T."/>
            <person name="Ezawa T."/>
            <person name="Yamaguchi K."/>
            <person name="Bino T."/>
            <person name="Nishimoto Y."/>
            <person name="Shigenobu S."/>
            <person name="Kawaguchi M."/>
        </authorList>
    </citation>
    <scope>NUCLEOTIDE SEQUENCE</scope>
    <source>
        <strain evidence="3">HR1</strain>
    </source>
</reference>